<accession>A0AAP8MES2</accession>
<reference evidence="1 2" key="1">
    <citation type="submission" date="2018-01" db="EMBL/GenBank/DDBJ databases">
        <title>The draft genome sequence of Halioglobus japonicus S1-36.</title>
        <authorList>
            <person name="Du Z.-J."/>
            <person name="Shi M.-J."/>
        </authorList>
    </citation>
    <scope>NUCLEOTIDE SEQUENCE [LARGE SCALE GENOMIC DNA]</scope>
    <source>
        <strain evidence="1 2">S1-36</strain>
    </source>
</reference>
<dbReference type="RefSeq" id="WP_102106201.1">
    <property type="nucleotide sequence ID" value="NZ_BMYL01000002.1"/>
</dbReference>
<protein>
    <submittedName>
        <fullName evidence="1">Uncharacterized protein</fullName>
    </submittedName>
</protein>
<dbReference type="Proteomes" id="UP000235162">
    <property type="component" value="Unassembled WGS sequence"/>
</dbReference>
<evidence type="ECO:0000313" key="1">
    <source>
        <dbReference type="EMBL" id="PLW86119.1"/>
    </source>
</evidence>
<evidence type="ECO:0000313" key="2">
    <source>
        <dbReference type="Proteomes" id="UP000235162"/>
    </source>
</evidence>
<keyword evidence="2" id="KW-1185">Reference proteome</keyword>
<proteinExistence type="predicted"/>
<organism evidence="1 2">
    <name type="scientific">Halioglobus japonicus</name>
    <dbReference type="NCBI Taxonomy" id="930805"/>
    <lineage>
        <taxon>Bacteria</taxon>
        <taxon>Pseudomonadati</taxon>
        <taxon>Pseudomonadota</taxon>
        <taxon>Gammaproteobacteria</taxon>
        <taxon>Cellvibrionales</taxon>
        <taxon>Halieaceae</taxon>
        <taxon>Halioglobus</taxon>
    </lineage>
</organism>
<comment type="caution">
    <text evidence="1">The sequence shown here is derived from an EMBL/GenBank/DDBJ whole genome shotgun (WGS) entry which is preliminary data.</text>
</comment>
<dbReference type="EMBL" id="PKUR01000002">
    <property type="protein sequence ID" value="PLW86119.1"/>
    <property type="molecule type" value="Genomic_DNA"/>
</dbReference>
<name>A0AAP8MES2_9GAMM</name>
<dbReference type="AlphaFoldDB" id="A0AAP8MES2"/>
<gene>
    <name evidence="1" type="ORF">C0029_06630</name>
</gene>
<sequence length="144" mass="15664">MKRARQARDQAGDGQVCGDNAGKTLVVVGAPNESDYVGRRMAEWSRAGYEWLDPAGGWQIIDATDDDLTAGPEVLRCPRWALWIDSDIHAFQKAYSHLKWIAGNGGPERVLALHDTGLPHKGLLDNLVTVAAGRCDINLCLLNG</sequence>